<evidence type="ECO:0000313" key="7">
    <source>
        <dbReference type="Proteomes" id="UP001169764"/>
    </source>
</evidence>
<dbReference type="Gene3D" id="1.10.357.10">
    <property type="entry name" value="Tetracycline Repressor, domain 2"/>
    <property type="match status" value="1"/>
</dbReference>
<dbReference type="RefSeq" id="WP_303541351.1">
    <property type="nucleotide sequence ID" value="NZ_JAUOTP010000003.1"/>
</dbReference>
<organism evidence="6 7">
    <name type="scientific">Sphingomonas natans</name>
    <dbReference type="NCBI Taxonomy" id="3063330"/>
    <lineage>
        <taxon>Bacteria</taxon>
        <taxon>Pseudomonadati</taxon>
        <taxon>Pseudomonadota</taxon>
        <taxon>Alphaproteobacteria</taxon>
        <taxon>Sphingomonadales</taxon>
        <taxon>Sphingomonadaceae</taxon>
        <taxon>Sphingomonas</taxon>
    </lineage>
</organism>
<dbReference type="InterPro" id="IPR009057">
    <property type="entry name" value="Homeodomain-like_sf"/>
</dbReference>
<gene>
    <name evidence="6" type="ORF">Q4F19_07800</name>
</gene>
<feature type="domain" description="HTH tetR-type" evidence="5">
    <location>
        <begin position="1"/>
        <end position="58"/>
    </location>
</feature>
<name>A0ABT8Y8V4_9SPHN</name>
<keyword evidence="1" id="KW-0805">Transcription regulation</keyword>
<dbReference type="PROSITE" id="PS50977">
    <property type="entry name" value="HTH_TETR_2"/>
    <property type="match status" value="1"/>
</dbReference>
<evidence type="ECO:0000256" key="2">
    <source>
        <dbReference type="ARBA" id="ARBA00023125"/>
    </source>
</evidence>
<proteinExistence type="predicted"/>
<dbReference type="InterPro" id="IPR001647">
    <property type="entry name" value="HTH_TetR"/>
</dbReference>
<dbReference type="SUPFAM" id="SSF46689">
    <property type="entry name" value="Homeodomain-like"/>
    <property type="match status" value="1"/>
</dbReference>
<dbReference type="PROSITE" id="PS01081">
    <property type="entry name" value="HTH_TETR_1"/>
    <property type="match status" value="1"/>
</dbReference>
<dbReference type="PANTHER" id="PTHR30055:SF234">
    <property type="entry name" value="HTH-TYPE TRANSCRIPTIONAL REGULATOR BETI"/>
    <property type="match status" value="1"/>
</dbReference>
<protein>
    <submittedName>
        <fullName evidence="6">Helix-turn-helix domain-containing protein</fullName>
    </submittedName>
</protein>
<evidence type="ECO:0000256" key="4">
    <source>
        <dbReference type="PROSITE-ProRule" id="PRU00335"/>
    </source>
</evidence>
<evidence type="ECO:0000313" key="6">
    <source>
        <dbReference type="EMBL" id="MDO6414283.1"/>
    </source>
</evidence>
<dbReference type="Proteomes" id="UP001169764">
    <property type="component" value="Unassembled WGS sequence"/>
</dbReference>
<feature type="DNA-binding region" description="H-T-H motif" evidence="4">
    <location>
        <begin position="21"/>
        <end position="40"/>
    </location>
</feature>
<evidence type="ECO:0000256" key="1">
    <source>
        <dbReference type="ARBA" id="ARBA00023015"/>
    </source>
</evidence>
<keyword evidence="7" id="KW-1185">Reference proteome</keyword>
<dbReference type="Pfam" id="PF00440">
    <property type="entry name" value="TetR_N"/>
    <property type="match status" value="1"/>
</dbReference>
<comment type="caution">
    <text evidence="6">The sequence shown here is derived from an EMBL/GenBank/DDBJ whole genome shotgun (WGS) entry which is preliminary data.</text>
</comment>
<accession>A0ABT8Y8V4</accession>
<keyword evidence="3" id="KW-0804">Transcription</keyword>
<evidence type="ECO:0000256" key="3">
    <source>
        <dbReference type="ARBA" id="ARBA00023163"/>
    </source>
</evidence>
<dbReference type="PANTHER" id="PTHR30055">
    <property type="entry name" value="HTH-TYPE TRANSCRIPTIONAL REGULATOR RUTR"/>
    <property type="match status" value="1"/>
</dbReference>
<dbReference type="PRINTS" id="PR00455">
    <property type="entry name" value="HTHTETR"/>
</dbReference>
<dbReference type="InterPro" id="IPR050109">
    <property type="entry name" value="HTH-type_TetR-like_transc_reg"/>
</dbReference>
<evidence type="ECO:0000259" key="5">
    <source>
        <dbReference type="PROSITE" id="PS50977"/>
    </source>
</evidence>
<sequence>MAALEAAAADVLADKGYEATTMTEIAARAGASIGSLYQYFPTKEDIAAHLHAAYLDQLDAALSDVDPAPIAGLIDAIFEALGSFLKAHPALATLVNRRDIDPARKLASRTALEERLGKMLAASGALPAPQIAGLAVLLLQQIKIAVMLTASGRPEDIAAIRHLKTMLHRELDALAGEAGRR</sequence>
<keyword evidence="2 4" id="KW-0238">DNA-binding</keyword>
<reference evidence="6" key="1">
    <citation type="submission" date="2023-07" db="EMBL/GenBank/DDBJ databases">
        <authorList>
            <person name="Kim M."/>
        </authorList>
    </citation>
    <scope>NUCLEOTIDE SEQUENCE</scope>
    <source>
        <strain evidence="6">BIUV-7</strain>
    </source>
</reference>
<dbReference type="InterPro" id="IPR023772">
    <property type="entry name" value="DNA-bd_HTH_TetR-type_CS"/>
</dbReference>
<dbReference type="EMBL" id="JAUOTP010000003">
    <property type="protein sequence ID" value="MDO6414283.1"/>
    <property type="molecule type" value="Genomic_DNA"/>
</dbReference>